<dbReference type="OrthoDB" id="2269034at2759"/>
<proteinExistence type="predicted"/>
<evidence type="ECO:0008006" key="3">
    <source>
        <dbReference type="Google" id="ProtNLM"/>
    </source>
</evidence>
<dbReference type="AlphaFoldDB" id="A0A9P5Y3L9"/>
<dbReference type="Proteomes" id="UP000807353">
    <property type="component" value="Unassembled WGS sequence"/>
</dbReference>
<comment type="caution">
    <text evidence="1">The sequence shown here is derived from an EMBL/GenBank/DDBJ whole genome shotgun (WGS) entry which is preliminary data.</text>
</comment>
<evidence type="ECO:0000313" key="1">
    <source>
        <dbReference type="EMBL" id="KAF9461654.1"/>
    </source>
</evidence>
<keyword evidence="2" id="KW-1185">Reference proteome</keyword>
<reference evidence="1" key="1">
    <citation type="submission" date="2020-11" db="EMBL/GenBank/DDBJ databases">
        <authorList>
            <consortium name="DOE Joint Genome Institute"/>
            <person name="Ahrendt S."/>
            <person name="Riley R."/>
            <person name="Andreopoulos W."/>
            <person name="Labutti K."/>
            <person name="Pangilinan J."/>
            <person name="Ruiz-Duenas F.J."/>
            <person name="Barrasa J.M."/>
            <person name="Sanchez-Garcia M."/>
            <person name="Camarero S."/>
            <person name="Miyauchi S."/>
            <person name="Serrano A."/>
            <person name="Linde D."/>
            <person name="Babiker R."/>
            <person name="Drula E."/>
            <person name="Ayuso-Fernandez I."/>
            <person name="Pacheco R."/>
            <person name="Padilla G."/>
            <person name="Ferreira P."/>
            <person name="Barriuso J."/>
            <person name="Kellner H."/>
            <person name="Castanera R."/>
            <person name="Alfaro M."/>
            <person name="Ramirez L."/>
            <person name="Pisabarro A.G."/>
            <person name="Kuo A."/>
            <person name="Tritt A."/>
            <person name="Lipzen A."/>
            <person name="He G."/>
            <person name="Yan M."/>
            <person name="Ng V."/>
            <person name="Cullen D."/>
            <person name="Martin F."/>
            <person name="Rosso M.-N."/>
            <person name="Henrissat B."/>
            <person name="Hibbett D."/>
            <person name="Martinez A.T."/>
            <person name="Grigoriev I.V."/>
        </authorList>
    </citation>
    <scope>NUCLEOTIDE SEQUENCE</scope>
    <source>
        <strain evidence="1">CBS 247.69</strain>
    </source>
</reference>
<organism evidence="1 2">
    <name type="scientific">Collybia nuda</name>
    <dbReference type="NCBI Taxonomy" id="64659"/>
    <lineage>
        <taxon>Eukaryota</taxon>
        <taxon>Fungi</taxon>
        <taxon>Dikarya</taxon>
        <taxon>Basidiomycota</taxon>
        <taxon>Agaricomycotina</taxon>
        <taxon>Agaricomycetes</taxon>
        <taxon>Agaricomycetidae</taxon>
        <taxon>Agaricales</taxon>
        <taxon>Tricholomatineae</taxon>
        <taxon>Clitocybaceae</taxon>
        <taxon>Collybia</taxon>
    </lineage>
</organism>
<accession>A0A9P5Y3L9</accession>
<sequence>MDKTIPRHSTKIITHFLPSASGKMDYRAMSSRAMEEPQTRVEAKLALTNEPLSDSEAYFAQLLSTGVAKEIDSVDADISALHKFLDNLKDRRQGLQSRLAKLRSGAHRKIPLELLTKIFRYCSDEVLELPPERSQIIWTIIQVCSRWRNVAIADPWFWCRLNLFTTYKQDHRLISLTHDILCHRGGGGKVSYSVYTNGIVGWLQTLSLLCEYHARINSLKLHLGFILDTDNICIEAPSPDEEAHESPAQSYNSVMYPTTRVTNPWPYLSHIDIYRITISQLTIILNHTTQLISCKVSLTGSIHPNISQELIRMDSLQLLIITEGHCAGISEFLGCFVLPKLKSLKLGHLKEWPQAAILQLVKQSKCALEVFETEECVLAVDLLSLLDSMPDLVELEIYLESSTADSILNEMMVMNLVPKLRRLKGQWSVRSLHSFVDFLQSRWTGPEEGISEASVICRASALDEQYLQDILNKIKQDGRKITLRLY</sequence>
<protein>
    <recommendedName>
        <fullName evidence="3">F-box domain-containing protein</fullName>
    </recommendedName>
</protein>
<dbReference type="EMBL" id="MU150281">
    <property type="protein sequence ID" value="KAF9461654.1"/>
    <property type="molecule type" value="Genomic_DNA"/>
</dbReference>
<name>A0A9P5Y3L9_9AGAR</name>
<evidence type="ECO:0000313" key="2">
    <source>
        <dbReference type="Proteomes" id="UP000807353"/>
    </source>
</evidence>
<gene>
    <name evidence="1" type="ORF">BDZ94DRAFT_1323224</name>
</gene>